<dbReference type="InterPro" id="IPR029058">
    <property type="entry name" value="AB_hydrolase_fold"/>
</dbReference>
<dbReference type="Proteomes" id="UP000647424">
    <property type="component" value="Unassembled WGS sequence"/>
</dbReference>
<evidence type="ECO:0000313" key="2">
    <source>
        <dbReference type="EMBL" id="MBD8049099.1"/>
    </source>
</evidence>
<gene>
    <name evidence="2" type="ORF">IC609_00980</name>
</gene>
<dbReference type="GO" id="GO:0016787">
    <property type="term" value="F:hydrolase activity"/>
    <property type="evidence" value="ECO:0007669"/>
    <property type="project" value="UniProtKB-KW"/>
</dbReference>
<protein>
    <submittedName>
        <fullName evidence="2">Alpha/beta hydrolase</fullName>
    </submittedName>
</protein>
<dbReference type="InterPro" id="IPR050266">
    <property type="entry name" value="AB_hydrolase_sf"/>
</dbReference>
<dbReference type="PANTHER" id="PTHR43798:SF33">
    <property type="entry name" value="HYDROLASE, PUTATIVE (AFU_ORTHOLOGUE AFUA_2G14860)-RELATED"/>
    <property type="match status" value="1"/>
</dbReference>
<proteinExistence type="predicted"/>
<feature type="domain" description="AB hydrolase-1" evidence="1">
    <location>
        <begin position="30"/>
        <end position="260"/>
    </location>
</feature>
<dbReference type="InterPro" id="IPR000073">
    <property type="entry name" value="AB_hydrolase_1"/>
</dbReference>
<dbReference type="AlphaFoldDB" id="A0A927II00"/>
<comment type="caution">
    <text evidence="2">The sequence shown here is derived from an EMBL/GenBank/DDBJ whole genome shotgun (WGS) entry which is preliminary data.</text>
</comment>
<dbReference type="RefSeq" id="WP_191817596.1">
    <property type="nucleotide sequence ID" value="NZ_JACYFT010000001.1"/>
</dbReference>
<keyword evidence="2" id="KW-0378">Hydrolase</keyword>
<evidence type="ECO:0000313" key="3">
    <source>
        <dbReference type="Proteomes" id="UP000647424"/>
    </source>
</evidence>
<accession>A0A927II00</accession>
<dbReference type="SUPFAM" id="SSF53474">
    <property type="entry name" value="alpha/beta-Hydrolases"/>
    <property type="match status" value="1"/>
</dbReference>
<reference evidence="2" key="1">
    <citation type="submission" date="2020-09" db="EMBL/GenBank/DDBJ databases">
        <title>Genome seq and assembly of Limnohabitants sp.</title>
        <authorList>
            <person name="Chhetri G."/>
        </authorList>
    </citation>
    <scope>NUCLEOTIDE SEQUENCE</scope>
    <source>
        <strain evidence="2">JUR4</strain>
    </source>
</reference>
<dbReference type="Gene3D" id="3.40.50.1820">
    <property type="entry name" value="alpha/beta hydrolase"/>
    <property type="match status" value="1"/>
</dbReference>
<evidence type="ECO:0000259" key="1">
    <source>
        <dbReference type="Pfam" id="PF12697"/>
    </source>
</evidence>
<dbReference type="GO" id="GO:0016020">
    <property type="term" value="C:membrane"/>
    <property type="evidence" value="ECO:0007669"/>
    <property type="project" value="TreeGrafter"/>
</dbReference>
<organism evidence="2 3">
    <name type="scientific">Limnohabitans radicicola</name>
    <dbReference type="NCBI Taxonomy" id="2771427"/>
    <lineage>
        <taxon>Bacteria</taxon>
        <taxon>Pseudomonadati</taxon>
        <taxon>Pseudomonadota</taxon>
        <taxon>Betaproteobacteria</taxon>
        <taxon>Burkholderiales</taxon>
        <taxon>Comamonadaceae</taxon>
        <taxon>Limnohabitans</taxon>
    </lineage>
</organism>
<keyword evidence="3" id="KW-1185">Reference proteome</keyword>
<dbReference type="PANTHER" id="PTHR43798">
    <property type="entry name" value="MONOACYLGLYCEROL LIPASE"/>
    <property type="match status" value="1"/>
</dbReference>
<dbReference type="Pfam" id="PF12697">
    <property type="entry name" value="Abhydrolase_6"/>
    <property type="match status" value="1"/>
</dbReference>
<name>A0A927II00_9BURK</name>
<dbReference type="EMBL" id="JACYFT010000001">
    <property type="protein sequence ID" value="MBD8049099.1"/>
    <property type="molecule type" value="Genomic_DNA"/>
</dbReference>
<sequence>MDITHPRQISVHGIALETLQIGGPAERPTLVFLHEGLGSVALWRDWPQKLCQRLGLPGLVYSRQGYGQSDARPDVRGEPRVVNGLAHGRLQPDYMHHEARVVLPELLRQLGIARPLLLGHSDGGTIALLHASQHPVVGCIVMAPHVIVEDISVKAIAEAREAYLSGPLRQRLAAFHADVDCAFWQWNDAWLNPAFRSYDIRPELTTITAPLLAIQGEGDAYGTLAQIDEIALKVPHTRLTKLTDCGHSPHRDQPEAVAQAIEQFIAAL</sequence>